<keyword evidence="4" id="KW-1185">Reference proteome</keyword>
<dbReference type="PANTHER" id="PTHR34477">
    <property type="entry name" value="UPF0213 PROTEIN YHBQ"/>
    <property type="match status" value="1"/>
</dbReference>
<dbReference type="CDD" id="cd10448">
    <property type="entry name" value="GIY-YIG_unchar_3"/>
    <property type="match status" value="1"/>
</dbReference>
<dbReference type="PANTHER" id="PTHR34477:SF5">
    <property type="entry name" value="BSL5627 PROTEIN"/>
    <property type="match status" value="1"/>
</dbReference>
<dbReference type="Gene3D" id="3.40.1440.10">
    <property type="entry name" value="GIY-YIG endonuclease"/>
    <property type="match status" value="1"/>
</dbReference>
<accession>A0ABY6CFT4</accession>
<comment type="similarity">
    <text evidence="1">Belongs to the UPF0213 family.</text>
</comment>
<name>A0ABY6CFT4_9HYPH</name>
<feature type="domain" description="GIY-YIG" evidence="2">
    <location>
        <begin position="3"/>
        <end position="79"/>
    </location>
</feature>
<dbReference type="EMBL" id="CP104965">
    <property type="protein sequence ID" value="UXN71020.1"/>
    <property type="molecule type" value="Genomic_DNA"/>
</dbReference>
<dbReference type="InterPro" id="IPR050190">
    <property type="entry name" value="UPF0213_domain"/>
</dbReference>
<organism evidence="3 4">
    <name type="scientific">Devosia neptuniae</name>
    <dbReference type="NCBI Taxonomy" id="191302"/>
    <lineage>
        <taxon>Bacteria</taxon>
        <taxon>Pseudomonadati</taxon>
        <taxon>Pseudomonadota</taxon>
        <taxon>Alphaproteobacteria</taxon>
        <taxon>Hyphomicrobiales</taxon>
        <taxon>Devosiaceae</taxon>
        <taxon>Devosia</taxon>
    </lineage>
</organism>
<dbReference type="PROSITE" id="PS50164">
    <property type="entry name" value="GIY_YIG"/>
    <property type="match status" value="1"/>
</dbReference>
<protein>
    <submittedName>
        <fullName evidence="3">GIY-YIG nuclease family protein</fullName>
    </submittedName>
</protein>
<evidence type="ECO:0000259" key="2">
    <source>
        <dbReference type="PROSITE" id="PS50164"/>
    </source>
</evidence>
<dbReference type="InterPro" id="IPR000305">
    <property type="entry name" value="GIY-YIG_endonuc"/>
</dbReference>
<dbReference type="SUPFAM" id="SSF82771">
    <property type="entry name" value="GIY-YIG endonuclease"/>
    <property type="match status" value="1"/>
</dbReference>
<proteinExistence type="inferred from homology"/>
<reference evidence="3 4" key="1">
    <citation type="submission" date="2022-09" db="EMBL/GenBank/DDBJ databases">
        <title>Interaction between co-microsymbionts with complementary sets of symbiotic genes in legume-rhizobium systems.</title>
        <authorList>
            <person name="Safronova V."/>
            <person name="Sazanova A."/>
            <person name="Afonin A."/>
            <person name="Chirak E."/>
        </authorList>
    </citation>
    <scope>NUCLEOTIDE SEQUENCE [LARGE SCALE GENOMIC DNA]</scope>
    <source>
        <strain evidence="3 4">A18/4-1</strain>
    </source>
</reference>
<dbReference type="Proteomes" id="UP001061862">
    <property type="component" value="Chromosome"/>
</dbReference>
<gene>
    <name evidence="3" type="ORF">N8A98_07500</name>
</gene>
<evidence type="ECO:0000313" key="4">
    <source>
        <dbReference type="Proteomes" id="UP001061862"/>
    </source>
</evidence>
<evidence type="ECO:0000256" key="1">
    <source>
        <dbReference type="ARBA" id="ARBA00007435"/>
    </source>
</evidence>
<dbReference type="InterPro" id="IPR035901">
    <property type="entry name" value="GIY-YIG_endonuc_sf"/>
</dbReference>
<sequence length="99" mass="11978">MGKTYFVYIMASRKHGTVYTGVTNDLVRRAYEHRQGLLPGFTQEHGCKRLVWFEAHEDIDQAILREKRIKEWKRDWKERLIEERNPDWADLWWEISGQG</sequence>
<evidence type="ECO:0000313" key="3">
    <source>
        <dbReference type="EMBL" id="UXN71020.1"/>
    </source>
</evidence>
<dbReference type="RefSeq" id="WP_262170360.1">
    <property type="nucleotide sequence ID" value="NZ_CP104965.1"/>
</dbReference>
<dbReference type="Pfam" id="PF01541">
    <property type="entry name" value="GIY-YIG"/>
    <property type="match status" value="1"/>
</dbReference>